<keyword evidence="1" id="KW-0472">Membrane</keyword>
<keyword evidence="1" id="KW-0812">Transmembrane</keyword>
<feature type="transmembrane region" description="Helical" evidence="1">
    <location>
        <begin position="75"/>
        <end position="92"/>
    </location>
</feature>
<accession>A0A2S1LXA9</accession>
<dbReference type="EMBL" id="CP025785">
    <property type="protein sequence ID" value="AWG42928.1"/>
    <property type="molecule type" value="Genomic_DNA"/>
</dbReference>
<dbReference type="Pfam" id="PF13161">
    <property type="entry name" value="DUF3996"/>
    <property type="match status" value="1"/>
</dbReference>
<dbReference type="RefSeq" id="WP_108729327.1">
    <property type="nucleotide sequence ID" value="NZ_CP025785.1"/>
</dbReference>
<dbReference type="OrthoDB" id="350542at2"/>
<dbReference type="Proteomes" id="UP000244655">
    <property type="component" value="Chromosome"/>
</dbReference>
<evidence type="ECO:0000313" key="3">
    <source>
        <dbReference type="Proteomes" id="UP000244655"/>
    </source>
</evidence>
<gene>
    <name evidence="2" type="ORF">CR532_02940</name>
</gene>
<proteinExistence type="predicted"/>
<evidence type="ECO:0000313" key="2">
    <source>
        <dbReference type="EMBL" id="AWG42928.1"/>
    </source>
</evidence>
<evidence type="ECO:0008006" key="4">
    <source>
        <dbReference type="Google" id="ProtNLM"/>
    </source>
</evidence>
<sequence>MQKLILIMALLLIIWTSAFARSSYLNRGVGFGGSIGNPIFNYIVSFPFIDLEIGYGGTNGINLSGLKIKSKKYDFNVFLLAALDLIFTIPVIERLSIGMGIGGSIHMSSHKSDLINMQIGFGLRMPITMFYDLTEKVEIGFKIAPSIEFVSNSRSLVYHHLYAGFKTNIVGGIFAKYYI</sequence>
<evidence type="ECO:0000256" key="1">
    <source>
        <dbReference type="SAM" id="Phobius"/>
    </source>
</evidence>
<reference evidence="2 3" key="1">
    <citation type="submission" date="2018-01" db="EMBL/GenBank/DDBJ databases">
        <title>Genome sequence of Borrelia tachyglossi.</title>
        <authorList>
            <person name="Gofton A.W."/>
        </authorList>
    </citation>
    <scope>NUCLEOTIDE SEQUENCE [LARGE SCALE GENOMIC DNA]</scope>
    <source>
        <strain evidence="2 3">Bc-F10-1268</strain>
    </source>
</reference>
<name>A0A2S1LXA9_9SPIR</name>
<organism evidence="2 3">
    <name type="scientific">Candidatus Borreliella tachyglossi</name>
    <dbReference type="NCBI Taxonomy" id="1964448"/>
    <lineage>
        <taxon>Bacteria</taxon>
        <taxon>Pseudomonadati</taxon>
        <taxon>Spirochaetota</taxon>
        <taxon>Spirochaetia</taxon>
        <taxon>Spirochaetales</taxon>
        <taxon>Borreliaceae</taxon>
        <taxon>Borreliella</taxon>
    </lineage>
</organism>
<dbReference type="InterPro" id="IPR016489">
    <property type="entry name" value="BAPKO_0422-like"/>
</dbReference>
<keyword evidence="1" id="KW-1133">Transmembrane helix</keyword>
<protein>
    <recommendedName>
        <fullName evidence="4">DUF3996 domain-containing protein</fullName>
    </recommendedName>
</protein>
<keyword evidence="3" id="KW-1185">Reference proteome</keyword>
<dbReference type="AlphaFoldDB" id="A0A2S1LXA9"/>